<organism evidence="1 2">
    <name type="scientific">Chiloscyllium punctatum</name>
    <name type="common">Brownbanded bambooshark</name>
    <name type="synonym">Hemiscyllium punctatum</name>
    <dbReference type="NCBI Taxonomy" id="137246"/>
    <lineage>
        <taxon>Eukaryota</taxon>
        <taxon>Metazoa</taxon>
        <taxon>Chordata</taxon>
        <taxon>Craniata</taxon>
        <taxon>Vertebrata</taxon>
        <taxon>Chondrichthyes</taxon>
        <taxon>Elasmobranchii</taxon>
        <taxon>Galeomorphii</taxon>
        <taxon>Galeoidea</taxon>
        <taxon>Orectolobiformes</taxon>
        <taxon>Hemiscylliidae</taxon>
        <taxon>Chiloscyllium</taxon>
    </lineage>
</organism>
<protein>
    <submittedName>
        <fullName evidence="1">Uncharacterized protein</fullName>
    </submittedName>
</protein>
<accession>A0A401RW90</accession>
<sequence>MGVNVILLCRLWESRVKPGRLPRENTVLIAHTWQQKARGGWQRAPSRQPRCPRAWKILDARSSTARTMAAPQWSSG</sequence>
<evidence type="ECO:0000313" key="2">
    <source>
        <dbReference type="Proteomes" id="UP000287033"/>
    </source>
</evidence>
<keyword evidence="2" id="KW-1185">Reference proteome</keyword>
<dbReference type="EMBL" id="BEZZ01000010">
    <property type="protein sequence ID" value="GCC22403.1"/>
    <property type="molecule type" value="Genomic_DNA"/>
</dbReference>
<gene>
    <name evidence="1" type="ORF">chiPu_0000790</name>
</gene>
<reference evidence="1 2" key="1">
    <citation type="journal article" date="2018" name="Nat. Ecol. Evol.">
        <title>Shark genomes provide insights into elasmobranch evolution and the origin of vertebrates.</title>
        <authorList>
            <person name="Hara Y"/>
            <person name="Yamaguchi K"/>
            <person name="Onimaru K"/>
            <person name="Kadota M"/>
            <person name="Koyanagi M"/>
            <person name="Keeley SD"/>
            <person name="Tatsumi K"/>
            <person name="Tanaka K"/>
            <person name="Motone F"/>
            <person name="Kageyama Y"/>
            <person name="Nozu R"/>
            <person name="Adachi N"/>
            <person name="Nishimura O"/>
            <person name="Nakagawa R"/>
            <person name="Tanegashima C"/>
            <person name="Kiyatake I"/>
            <person name="Matsumoto R"/>
            <person name="Murakumo K"/>
            <person name="Nishida K"/>
            <person name="Terakita A"/>
            <person name="Kuratani S"/>
            <person name="Sato K"/>
            <person name="Hyodo S Kuraku.S."/>
        </authorList>
    </citation>
    <scope>NUCLEOTIDE SEQUENCE [LARGE SCALE GENOMIC DNA]</scope>
</reference>
<evidence type="ECO:0000313" key="1">
    <source>
        <dbReference type="EMBL" id="GCC22403.1"/>
    </source>
</evidence>
<proteinExistence type="predicted"/>
<dbReference type="AlphaFoldDB" id="A0A401RW90"/>
<comment type="caution">
    <text evidence="1">The sequence shown here is derived from an EMBL/GenBank/DDBJ whole genome shotgun (WGS) entry which is preliminary data.</text>
</comment>
<dbReference type="Proteomes" id="UP000287033">
    <property type="component" value="Unassembled WGS sequence"/>
</dbReference>
<name>A0A401RW90_CHIPU</name>